<evidence type="ECO:0000256" key="1">
    <source>
        <dbReference type="SAM" id="MobiDB-lite"/>
    </source>
</evidence>
<gene>
    <name evidence="3" type="primary">spoVID</name>
</gene>
<dbReference type="HOGENOM" id="CLU_016531_0_0_9"/>
<evidence type="ECO:0000313" key="4">
    <source>
        <dbReference type="Proteomes" id="UP000000822"/>
    </source>
</evidence>
<feature type="compositionally biased region" description="Acidic residues" evidence="1">
    <location>
        <begin position="225"/>
        <end position="241"/>
    </location>
</feature>
<feature type="region of interest" description="Disordered" evidence="1">
    <location>
        <begin position="144"/>
        <end position="241"/>
    </location>
</feature>
<dbReference type="AlphaFoldDB" id="Q8CXC2"/>
<dbReference type="InterPro" id="IPR014256">
    <property type="entry name" value="Spore_VI_D"/>
</dbReference>
<dbReference type="Gene3D" id="3.10.350.10">
    <property type="entry name" value="LysM domain"/>
    <property type="match status" value="1"/>
</dbReference>
<dbReference type="STRING" id="221109.gene:10734310"/>
<reference evidence="3 4" key="2">
    <citation type="journal article" date="2002" name="Nucleic Acids Res.">
        <title>Genome sequence of Oceanobacillus iheyensis isolated from the Iheya Ridge and its unexpected adaptive capabilities to extreme environments.</title>
        <authorList>
            <person name="Takami H."/>
            <person name="Takaki Y."/>
            <person name="Uchiyama I."/>
        </authorList>
    </citation>
    <scope>NUCLEOTIDE SEQUENCE [LARGE SCALE GENOMIC DNA]</scope>
    <source>
        <strain evidence="4">DSM 14371 / CIP 107618 / JCM 11309 / KCTC 3954 / HTE831</strain>
    </source>
</reference>
<dbReference type="RefSeq" id="WP_011066459.1">
    <property type="nucleotide sequence ID" value="NC_004193.1"/>
</dbReference>
<name>Q8CXC2_OCEIH</name>
<dbReference type="InterPro" id="IPR048862">
    <property type="entry name" value="SPOCS_spoVID_N"/>
</dbReference>
<keyword evidence="4" id="KW-1185">Reference proteome</keyword>
<dbReference type="Pfam" id="PF01476">
    <property type="entry name" value="LysM"/>
    <property type="match status" value="1"/>
</dbReference>
<proteinExistence type="predicted"/>
<accession>Q8CXC2</accession>
<dbReference type="InterPro" id="IPR036779">
    <property type="entry name" value="LysM_dom_sf"/>
</dbReference>
<dbReference type="Proteomes" id="UP000000822">
    <property type="component" value="Chromosome"/>
</dbReference>
<dbReference type="InterPro" id="IPR018392">
    <property type="entry name" value="LysM"/>
</dbReference>
<feature type="compositionally biased region" description="Polar residues" evidence="1">
    <location>
        <begin position="211"/>
        <end position="221"/>
    </location>
</feature>
<feature type="compositionally biased region" description="Basic and acidic residues" evidence="1">
    <location>
        <begin position="166"/>
        <end position="198"/>
    </location>
</feature>
<dbReference type="SMART" id="SM00257">
    <property type="entry name" value="LysM"/>
    <property type="match status" value="1"/>
</dbReference>
<dbReference type="OrthoDB" id="2966368at2"/>
<dbReference type="eggNOG" id="COG1388">
    <property type="taxonomic scope" value="Bacteria"/>
</dbReference>
<dbReference type="NCBIfam" id="TIGR02907">
    <property type="entry name" value="spore_VI_D"/>
    <property type="match status" value="1"/>
</dbReference>
<feature type="domain" description="LysM" evidence="2">
    <location>
        <begin position="281"/>
        <end position="325"/>
    </location>
</feature>
<protein>
    <submittedName>
        <fullName evidence="3">Stage VI sporulation protein D (Spore coat assembly protein)</fullName>
    </submittedName>
</protein>
<dbReference type="CDD" id="cd00118">
    <property type="entry name" value="LysM"/>
    <property type="match status" value="1"/>
</dbReference>
<reference evidence="3 4" key="1">
    <citation type="journal article" date="2001" name="FEMS Microbiol. Lett.">
        <title>Oceanobacillus iheyensis gen. nov., sp. nov., a deep-sea extremely halotolerant and alkaliphilic species isolated from a depth of 1050 m on the Iheya Ridge.</title>
        <authorList>
            <person name="Lu J."/>
            <person name="Nogi Y."/>
            <person name="Takami H."/>
        </authorList>
    </citation>
    <scope>NUCLEOTIDE SEQUENCE [LARGE SCALE GENOMIC DNA]</scope>
    <source>
        <strain evidence="4">DSM 14371 / CIP 107618 / JCM 11309 / KCTC 3954 / HTE831</strain>
    </source>
</reference>
<dbReference type="PROSITE" id="PS51782">
    <property type="entry name" value="LYSM"/>
    <property type="match status" value="1"/>
</dbReference>
<dbReference type="Pfam" id="PF20918">
    <property type="entry name" value="SPOCS_spoVID-N"/>
    <property type="match status" value="1"/>
</dbReference>
<dbReference type="KEGG" id="oih:OB2064"/>
<dbReference type="SUPFAM" id="SSF54106">
    <property type="entry name" value="LysM domain"/>
    <property type="match status" value="1"/>
</dbReference>
<organism evidence="3 4">
    <name type="scientific">Oceanobacillus iheyensis (strain DSM 14371 / CIP 107618 / JCM 11309 / KCTC 3954 / HTE831)</name>
    <dbReference type="NCBI Taxonomy" id="221109"/>
    <lineage>
        <taxon>Bacteria</taxon>
        <taxon>Bacillati</taxon>
        <taxon>Bacillota</taxon>
        <taxon>Bacilli</taxon>
        <taxon>Bacillales</taxon>
        <taxon>Bacillaceae</taxon>
        <taxon>Oceanobacillus</taxon>
    </lineage>
</organism>
<dbReference type="EMBL" id="BA000028">
    <property type="protein sequence ID" value="BAC14020.1"/>
    <property type="molecule type" value="Genomic_DNA"/>
</dbReference>
<sequence length="328" mass="38629">MSTDSNAFTFELEESLFFEKGQEVEEIRGISLEPEISIHAYEDYILIRGAIELQGEYQRVPYTEVEDEPLDFDQIQSKRYVEKIEEINGLYLFSHTFPVEISVPPYRVDNLDDVTVQIESFDYELLEEDQLKVFASIDIEGIQQDNNLEAEPAREDSEEEDSFSFEIEHPIQEETTENLERTDESKEEHEQHEQHEQPADDDPDRWKIKSQPLSEYFQSISEVEASPEDDNYEEYEDETDYEVNDQEEVLDILDNEESPEDVTYLSDIFRNAEEEQYTKMRLCIVQEDDTIETIAQRFSISPLQLIKHNQLESDFEVNQGQLLYIPPK</sequence>
<evidence type="ECO:0000313" key="3">
    <source>
        <dbReference type="EMBL" id="BAC14020.1"/>
    </source>
</evidence>
<evidence type="ECO:0000259" key="2">
    <source>
        <dbReference type="PROSITE" id="PS51782"/>
    </source>
</evidence>